<reference evidence="1 2" key="1">
    <citation type="submission" date="2019-02" db="EMBL/GenBank/DDBJ databases">
        <title>Deep-cultivation of Planctomycetes and their phenomic and genomic characterization uncovers novel biology.</title>
        <authorList>
            <person name="Wiegand S."/>
            <person name="Jogler M."/>
            <person name="Boedeker C."/>
            <person name="Pinto D."/>
            <person name="Vollmers J."/>
            <person name="Rivas-Marin E."/>
            <person name="Kohn T."/>
            <person name="Peeters S.H."/>
            <person name="Heuer A."/>
            <person name="Rast P."/>
            <person name="Oberbeckmann S."/>
            <person name="Bunk B."/>
            <person name="Jeske O."/>
            <person name="Meyerdierks A."/>
            <person name="Storesund J.E."/>
            <person name="Kallscheuer N."/>
            <person name="Luecker S."/>
            <person name="Lage O.M."/>
            <person name="Pohl T."/>
            <person name="Merkel B.J."/>
            <person name="Hornburger P."/>
            <person name="Mueller R.-W."/>
            <person name="Bruemmer F."/>
            <person name="Labrenz M."/>
            <person name="Spormann A.M."/>
            <person name="Op den Camp H."/>
            <person name="Overmann J."/>
            <person name="Amann R."/>
            <person name="Jetten M.S.M."/>
            <person name="Mascher T."/>
            <person name="Medema M.H."/>
            <person name="Devos D.P."/>
            <person name="Kaster A.-K."/>
            <person name="Ovreas L."/>
            <person name="Rohde M."/>
            <person name="Galperin M.Y."/>
            <person name="Jogler C."/>
        </authorList>
    </citation>
    <scope>NUCLEOTIDE SEQUENCE [LARGE SCALE GENOMIC DNA]</scope>
    <source>
        <strain evidence="1 2">HG15A2</strain>
    </source>
</reference>
<dbReference type="OrthoDB" id="6812310at2"/>
<evidence type="ECO:0000313" key="1">
    <source>
        <dbReference type="EMBL" id="QDS96866.1"/>
    </source>
</evidence>
<keyword evidence="2" id="KW-1185">Reference proteome</keyword>
<sequence>MQSETPWQENSVFIEIGVQCADVALSLRHEGYSNYLGVSKNAAQVATLQSKHPELAEDLVHTQQRKVVRRNNAQVLILSGSSVLHLWKYRSVRHADCVAWRARSSPLALLGMLGCLLQMLTRRYSKPEIVSLQTPEGSTCRMFVTRVLRPKLPGQKSLHFIPHRLGITGLFERFKEREAKYVVLRWFDELPQIKPNEDVDLLVADESLESVLDILHSEPGIQPCDLYSERGLPRSDYCGTPYYPNSVAKRILENAVRHNDLCMVPSEHDYFHSLAYHAVYHKGLKSDLPVSGATQPRKSKSDHDYATILQSMAERLGIDVEISLEGLHNYLQQSGWGPSDEMLARLAIACSRNPWLQTLASRLEDHVHDQGLAVFVVRREAVERELLKQITDMVEDGGFEILATKKLSAKRIEIGASQTRGGNWKLEGHFDISGGPPAAVIIAYDDKPLPLTAKQKKKFKTRTNARLFVKEHIRDVLCKELTVGERFNALHSSDHAADALHLIETLVPELMEEVLDHLSDSSQTITIREEVRRAA</sequence>
<proteinExistence type="predicted"/>
<protein>
    <submittedName>
        <fullName evidence="1">Uncharacterized protein</fullName>
    </submittedName>
</protein>
<gene>
    <name evidence="1" type="ORF">HG15A2_01250</name>
</gene>
<dbReference type="Gene3D" id="3.30.70.141">
    <property type="entry name" value="Nucleoside diphosphate kinase-like domain"/>
    <property type="match status" value="1"/>
</dbReference>
<dbReference type="EMBL" id="CP036263">
    <property type="protein sequence ID" value="QDS96866.1"/>
    <property type="molecule type" value="Genomic_DNA"/>
</dbReference>
<accession>A0A517MPP9</accession>
<dbReference type="RefSeq" id="WP_145056811.1">
    <property type="nucleotide sequence ID" value="NZ_CP036263.1"/>
</dbReference>
<name>A0A517MPP9_9BACT</name>
<evidence type="ECO:0000313" key="2">
    <source>
        <dbReference type="Proteomes" id="UP000319852"/>
    </source>
</evidence>
<dbReference type="AlphaFoldDB" id="A0A517MPP9"/>
<dbReference type="KEGG" id="amob:HG15A2_01250"/>
<organism evidence="1 2">
    <name type="scientific">Adhaeretor mobilis</name>
    <dbReference type="NCBI Taxonomy" id="1930276"/>
    <lineage>
        <taxon>Bacteria</taxon>
        <taxon>Pseudomonadati</taxon>
        <taxon>Planctomycetota</taxon>
        <taxon>Planctomycetia</taxon>
        <taxon>Pirellulales</taxon>
        <taxon>Lacipirellulaceae</taxon>
        <taxon>Adhaeretor</taxon>
    </lineage>
</organism>
<dbReference type="Proteomes" id="UP000319852">
    <property type="component" value="Chromosome"/>
</dbReference>
<dbReference type="InterPro" id="IPR036850">
    <property type="entry name" value="NDK-like_dom_sf"/>
</dbReference>